<evidence type="ECO:0000313" key="5">
    <source>
        <dbReference type="Proteomes" id="UP000244527"/>
    </source>
</evidence>
<dbReference type="Pfam" id="PF01774">
    <property type="entry name" value="UreD"/>
    <property type="match status" value="1"/>
</dbReference>
<evidence type="ECO:0000313" key="4">
    <source>
        <dbReference type="EMBL" id="AWG20568.1"/>
    </source>
</evidence>
<comment type="function">
    <text evidence="3">Required for maturation of urease via the functional incorporation of the urease nickel metallocenter.</text>
</comment>
<accession>A0A2S1LA64</accession>
<comment type="similarity">
    <text evidence="1 3">Belongs to the UreD family.</text>
</comment>
<gene>
    <name evidence="3" type="primary">ureD</name>
    <name evidence="4" type="ORF">FFWV33_02980</name>
</gene>
<name>A0A2S1LA64_9FLAO</name>
<dbReference type="PANTHER" id="PTHR33643">
    <property type="entry name" value="UREASE ACCESSORY PROTEIN D"/>
    <property type="match status" value="1"/>
</dbReference>
<keyword evidence="5" id="KW-1185">Reference proteome</keyword>
<dbReference type="EMBL" id="CP020918">
    <property type="protein sequence ID" value="AWG20568.1"/>
    <property type="molecule type" value="Genomic_DNA"/>
</dbReference>
<proteinExistence type="inferred from homology"/>
<evidence type="ECO:0000256" key="3">
    <source>
        <dbReference type="HAMAP-Rule" id="MF_01384"/>
    </source>
</evidence>
<dbReference type="AlphaFoldDB" id="A0A2S1LA64"/>
<dbReference type="KEGG" id="ffa:FFWV33_02980"/>
<dbReference type="GO" id="GO:0005737">
    <property type="term" value="C:cytoplasm"/>
    <property type="evidence" value="ECO:0007669"/>
    <property type="project" value="UniProtKB-SubCell"/>
</dbReference>
<dbReference type="GO" id="GO:0016151">
    <property type="term" value="F:nickel cation binding"/>
    <property type="evidence" value="ECO:0007669"/>
    <property type="project" value="UniProtKB-UniRule"/>
</dbReference>
<organism evidence="4 5">
    <name type="scientific">Flavobacterium faecale</name>
    <dbReference type="NCBI Taxonomy" id="1355330"/>
    <lineage>
        <taxon>Bacteria</taxon>
        <taxon>Pseudomonadati</taxon>
        <taxon>Bacteroidota</taxon>
        <taxon>Flavobacteriia</taxon>
        <taxon>Flavobacteriales</taxon>
        <taxon>Flavobacteriaceae</taxon>
        <taxon>Flavobacterium</taxon>
    </lineage>
</organism>
<reference evidence="4 5" key="1">
    <citation type="submission" date="2017-04" db="EMBL/GenBank/DDBJ databases">
        <title>Compelte genome sequence of WV33.</title>
        <authorList>
            <person name="Lee P.C."/>
        </authorList>
    </citation>
    <scope>NUCLEOTIDE SEQUENCE [LARGE SCALE GENOMIC DNA]</scope>
    <source>
        <strain evidence="4 5">WV33</strain>
    </source>
</reference>
<dbReference type="PANTHER" id="PTHR33643:SF1">
    <property type="entry name" value="UREASE ACCESSORY PROTEIN D"/>
    <property type="match status" value="1"/>
</dbReference>
<evidence type="ECO:0000256" key="1">
    <source>
        <dbReference type="ARBA" id="ARBA00007177"/>
    </source>
</evidence>
<dbReference type="Proteomes" id="UP000244527">
    <property type="component" value="Chromosome"/>
</dbReference>
<comment type="subunit">
    <text evidence="3">UreD, UreF and UreG form a complex that acts as a GTP-hydrolysis-dependent molecular chaperone, activating the urease apoprotein by helping to assemble the nickel containing metallocenter of UreC. The UreE protein probably delivers the nickel.</text>
</comment>
<sequence>MISKVTIESVEKRGITELKSVFCLTPFKVVEVREDKKNPLLELMLMSSSPGVLDNDELSFDYLIAENCQVEMTTQSFQRLFTMENSAVQKTNVVVKENAFLSYLPQPTVPHKDSNFKSVNTIHLEKNAAVVWGEIFTCGRKLKDEIFQFTQFQSLTKIIQEEKLVYFENLFLNPTKRNPLNIGQYEGFTHQLSLVYIDDACDIPDLKKQLDSFLEDKQCTFGISETATNGLSIKILDFKAEKLLTLMKQLTQIIKNGRL</sequence>
<protein>
    <recommendedName>
        <fullName evidence="3">Urease accessory protein UreD</fullName>
    </recommendedName>
</protein>
<keyword evidence="2 3" id="KW-0143">Chaperone</keyword>
<comment type="subcellular location">
    <subcellularLocation>
        <location evidence="3">Cytoplasm</location>
    </subcellularLocation>
</comment>
<keyword evidence="3" id="KW-0963">Cytoplasm</keyword>
<dbReference type="OrthoDB" id="9807968at2"/>
<dbReference type="InterPro" id="IPR002669">
    <property type="entry name" value="UreD"/>
</dbReference>
<keyword evidence="3" id="KW-0996">Nickel insertion</keyword>
<dbReference type="RefSeq" id="WP_108739527.1">
    <property type="nucleotide sequence ID" value="NZ_CP020918.1"/>
</dbReference>
<evidence type="ECO:0000256" key="2">
    <source>
        <dbReference type="ARBA" id="ARBA00023186"/>
    </source>
</evidence>
<dbReference type="HAMAP" id="MF_01384">
    <property type="entry name" value="UreD"/>
    <property type="match status" value="1"/>
</dbReference>